<dbReference type="Proteomes" id="UP000018144">
    <property type="component" value="Unassembled WGS sequence"/>
</dbReference>
<reference evidence="2 3" key="1">
    <citation type="journal article" date="2013" name="PLoS Genet.">
        <title>The genome and development-dependent transcriptomes of Pyronema confluens: a window into fungal evolution.</title>
        <authorList>
            <person name="Traeger S."/>
            <person name="Altegoer F."/>
            <person name="Freitag M."/>
            <person name="Gabaldon T."/>
            <person name="Kempken F."/>
            <person name="Kumar A."/>
            <person name="Marcet-Houben M."/>
            <person name="Poggeler S."/>
            <person name="Stajich J.E."/>
            <person name="Nowrousian M."/>
        </authorList>
    </citation>
    <scope>NUCLEOTIDE SEQUENCE [LARGE SCALE GENOMIC DNA]</scope>
    <source>
        <strain evidence="3">CBS 100304</strain>
        <tissue evidence="2">Vegetative mycelium</tissue>
    </source>
</reference>
<evidence type="ECO:0000256" key="1">
    <source>
        <dbReference type="SAM" id="MobiDB-lite"/>
    </source>
</evidence>
<feature type="compositionally biased region" description="Polar residues" evidence="1">
    <location>
        <begin position="87"/>
        <end position="100"/>
    </location>
</feature>
<organism evidence="2 3">
    <name type="scientific">Pyronema omphalodes (strain CBS 100304)</name>
    <name type="common">Pyronema confluens</name>
    <dbReference type="NCBI Taxonomy" id="1076935"/>
    <lineage>
        <taxon>Eukaryota</taxon>
        <taxon>Fungi</taxon>
        <taxon>Dikarya</taxon>
        <taxon>Ascomycota</taxon>
        <taxon>Pezizomycotina</taxon>
        <taxon>Pezizomycetes</taxon>
        <taxon>Pezizales</taxon>
        <taxon>Pyronemataceae</taxon>
        <taxon>Pyronema</taxon>
    </lineage>
</organism>
<feature type="region of interest" description="Disordered" evidence="1">
    <location>
        <begin position="324"/>
        <end position="359"/>
    </location>
</feature>
<accession>U4L4G7</accession>
<feature type="region of interest" description="Disordered" evidence="1">
    <location>
        <begin position="1"/>
        <end position="131"/>
    </location>
</feature>
<dbReference type="EMBL" id="HF935341">
    <property type="protein sequence ID" value="CCX07198.1"/>
    <property type="molecule type" value="Genomic_DNA"/>
</dbReference>
<gene>
    <name evidence="2" type="ORF">PCON_06787</name>
</gene>
<protein>
    <submittedName>
        <fullName evidence="2">Uncharacterized protein</fullName>
    </submittedName>
</protein>
<dbReference type="OrthoDB" id="5474646at2759"/>
<feature type="compositionally biased region" description="Polar residues" evidence="1">
    <location>
        <begin position="58"/>
        <end position="67"/>
    </location>
</feature>
<evidence type="ECO:0000313" key="2">
    <source>
        <dbReference type="EMBL" id="CCX07198.1"/>
    </source>
</evidence>
<name>U4L4G7_PYROM</name>
<feature type="compositionally biased region" description="Low complexity" evidence="1">
    <location>
        <begin position="68"/>
        <end position="86"/>
    </location>
</feature>
<proteinExistence type="predicted"/>
<sequence length="371" mass="41387">MASPSLNPKSPGPVRDSSDVHESIKQQIGVLSPPLPASILDNSTNEPKDTDSRLRIQNRINSGTAHQSRTPRSASPSNSPSAGDSPRTASTDSTQITTPSEGAPGYDPESPPLATPVLTNTSTALKNPEPVTLRRIKEEPRVLSTPSRGPRDLDALITTEAGRLFRRFIDPPPTVSEALDIADALILFASLSDLGSGQERTKHAVKRITETYRETCEGQWYQFYETFEEYMHVKSLPISIRGMVWEAMERNGLGSPQPRIPVPEQEEPTRGYRFTEHPLSPNQDSLHHRIGAANRVVGVNCHAKEEPEENGDTNFETSQVQRLNVPVENKSEDNMKRKRKIRESRTPRTGRESREIDRMDEETTMLWAEHC</sequence>
<dbReference type="AlphaFoldDB" id="U4L4G7"/>
<keyword evidence="3" id="KW-1185">Reference proteome</keyword>
<feature type="compositionally biased region" description="Basic and acidic residues" evidence="1">
    <location>
        <begin position="343"/>
        <end position="357"/>
    </location>
</feature>
<evidence type="ECO:0000313" key="3">
    <source>
        <dbReference type="Proteomes" id="UP000018144"/>
    </source>
</evidence>